<dbReference type="PANTHER" id="PTHR42693">
    <property type="entry name" value="ARYLSULFATASE FAMILY MEMBER"/>
    <property type="match status" value="1"/>
</dbReference>
<comment type="similarity">
    <text evidence="1">Belongs to the sulfatase family.</text>
</comment>
<dbReference type="GO" id="GO:0046872">
    <property type="term" value="F:metal ion binding"/>
    <property type="evidence" value="ECO:0007669"/>
    <property type="project" value="UniProtKB-KW"/>
</dbReference>
<dbReference type="EMBL" id="QANS01000001">
    <property type="protein sequence ID" value="PTU33131.1"/>
    <property type="molecule type" value="Genomic_DNA"/>
</dbReference>
<keyword evidence="3" id="KW-0378">Hydrolase</keyword>
<keyword evidence="2" id="KW-0479">Metal-binding</keyword>
<dbReference type="InterPro" id="IPR000917">
    <property type="entry name" value="Sulfatase_N"/>
</dbReference>
<dbReference type="Pfam" id="PF00884">
    <property type="entry name" value="Sulfatase"/>
    <property type="match status" value="1"/>
</dbReference>
<dbReference type="AlphaFoldDB" id="A0A2T5MKM7"/>
<dbReference type="PROSITE" id="PS00523">
    <property type="entry name" value="SULFATASE_1"/>
    <property type="match status" value="1"/>
</dbReference>
<keyword evidence="7" id="KW-1185">Reference proteome</keyword>
<evidence type="ECO:0000256" key="2">
    <source>
        <dbReference type="ARBA" id="ARBA00022723"/>
    </source>
</evidence>
<protein>
    <submittedName>
        <fullName evidence="6">Sulfatase</fullName>
    </submittedName>
</protein>
<comment type="caution">
    <text evidence="6">The sequence shown here is derived from an EMBL/GenBank/DDBJ whole genome shotgun (WGS) entry which is preliminary data.</text>
</comment>
<dbReference type="InterPro" id="IPR050738">
    <property type="entry name" value="Sulfatase"/>
</dbReference>
<dbReference type="OrthoDB" id="9803751at2"/>
<dbReference type="Proteomes" id="UP000244248">
    <property type="component" value="Unassembled WGS sequence"/>
</dbReference>
<keyword evidence="4" id="KW-0106">Calcium</keyword>
<dbReference type="SUPFAM" id="SSF53649">
    <property type="entry name" value="Alkaline phosphatase-like"/>
    <property type="match status" value="1"/>
</dbReference>
<dbReference type="InterPro" id="IPR017850">
    <property type="entry name" value="Alkaline_phosphatase_core_sf"/>
</dbReference>
<dbReference type="InterPro" id="IPR024607">
    <property type="entry name" value="Sulfatase_CS"/>
</dbReference>
<evidence type="ECO:0000256" key="4">
    <source>
        <dbReference type="ARBA" id="ARBA00022837"/>
    </source>
</evidence>
<gene>
    <name evidence="6" type="ORF">CJD38_03225</name>
</gene>
<reference evidence="6 7" key="1">
    <citation type="submission" date="2018-04" db="EMBL/GenBank/DDBJ databases">
        <title>Novel species isolated from glacier.</title>
        <authorList>
            <person name="Liu Q."/>
            <person name="Xin Y.-H."/>
        </authorList>
    </citation>
    <scope>NUCLEOTIDE SEQUENCE [LARGE SCALE GENOMIC DNA]</scope>
    <source>
        <strain evidence="6 7">GT1R17</strain>
    </source>
</reference>
<dbReference type="RefSeq" id="WP_107938839.1">
    <property type="nucleotide sequence ID" value="NZ_QANS01000001.1"/>
</dbReference>
<evidence type="ECO:0000256" key="3">
    <source>
        <dbReference type="ARBA" id="ARBA00022801"/>
    </source>
</evidence>
<name>A0A2T5MKM7_9GAMM</name>
<organism evidence="6 7">
    <name type="scientific">Stenotrophobium rhamnosiphilum</name>
    <dbReference type="NCBI Taxonomy" id="2029166"/>
    <lineage>
        <taxon>Bacteria</taxon>
        <taxon>Pseudomonadati</taxon>
        <taxon>Pseudomonadota</taxon>
        <taxon>Gammaproteobacteria</taxon>
        <taxon>Nevskiales</taxon>
        <taxon>Nevskiaceae</taxon>
        <taxon>Stenotrophobium</taxon>
    </lineage>
</organism>
<feature type="domain" description="Sulfatase N-terminal" evidence="5">
    <location>
        <begin position="65"/>
        <end position="431"/>
    </location>
</feature>
<dbReference type="Gene3D" id="3.40.720.10">
    <property type="entry name" value="Alkaline Phosphatase, subunit A"/>
    <property type="match status" value="1"/>
</dbReference>
<evidence type="ECO:0000313" key="6">
    <source>
        <dbReference type="EMBL" id="PTU33131.1"/>
    </source>
</evidence>
<sequence length="558" mass="61278">MKPRLRRIALILVVIVAVIAVLGPIARDYVILHIAGWMAPPVGEPQEVTWATGETPPTLAGQKRPNIVVILADDLGYNDLSFGGGGVANGAVPTPNINAIAHDGVTLAQGYAGNATCAPSRAAILTGRFATRFGFEFTPVPKEFSKVISKFRNDMGHTGPNDPPVIYHSELEDQEPPMDDMGLPTSETTIAALLKSRGYHTIHLGKWHLGSAKRFQPLSVGFDESLGFYQAASMFLPEDDPNVVNSKQDFDPIDKFIWPNLPFGVVHNDGDYFRPKAYMTDYLADEAVKAIHANAKRPFFMYLAFNAVHTPLQALKSDYDALPQIKDHRMRVYAAMVKSLDRSVGKVTAALKEQGLEDNTLVIFTTDNGGAHYIGLPDINKPYRGWKATFFEGGIHVPFFMKWPNQLPKGVSYQRAAAHVDIFSTAAAAAGAAVPTDRVYDGVNLVPFIQGKDGGHPHDALYWRSGDYSTLLAGDWKLQSAEKPKKDWLFNLKNDPTEKVDLSAKDPDKLAELKALMAVKSKEMVKPLWPSLLQAPVKIDYPMGLPAPPGAEYVYWSN</sequence>
<dbReference type="Gene3D" id="3.30.1120.10">
    <property type="match status" value="1"/>
</dbReference>
<dbReference type="GO" id="GO:0004065">
    <property type="term" value="F:arylsulfatase activity"/>
    <property type="evidence" value="ECO:0007669"/>
    <property type="project" value="TreeGrafter"/>
</dbReference>
<evidence type="ECO:0000259" key="5">
    <source>
        <dbReference type="Pfam" id="PF00884"/>
    </source>
</evidence>
<evidence type="ECO:0000313" key="7">
    <source>
        <dbReference type="Proteomes" id="UP000244248"/>
    </source>
</evidence>
<dbReference type="PANTHER" id="PTHR42693:SF53">
    <property type="entry name" value="ENDO-4-O-SULFATASE"/>
    <property type="match status" value="1"/>
</dbReference>
<accession>A0A2T5MKM7</accession>
<proteinExistence type="inferred from homology"/>
<evidence type="ECO:0000256" key="1">
    <source>
        <dbReference type="ARBA" id="ARBA00008779"/>
    </source>
</evidence>